<dbReference type="EMBL" id="VOLT01000012">
    <property type="protein sequence ID" value="TWX64786.1"/>
    <property type="molecule type" value="Genomic_DNA"/>
</dbReference>
<accession>A0A5C6Q787</accession>
<comment type="caution">
    <text evidence="2">The sequence shown here is derived from an EMBL/GenBank/DDBJ whole genome shotgun (WGS) entry which is preliminary data.</text>
</comment>
<dbReference type="InterPro" id="IPR021344">
    <property type="entry name" value="DUF2970"/>
</dbReference>
<dbReference type="OrthoDB" id="5625885at2"/>
<keyword evidence="1" id="KW-0812">Transmembrane</keyword>
<dbReference type="Pfam" id="PF11174">
    <property type="entry name" value="DUF2970"/>
    <property type="match status" value="1"/>
</dbReference>
<evidence type="ECO:0000256" key="1">
    <source>
        <dbReference type="SAM" id="Phobius"/>
    </source>
</evidence>
<keyword evidence="1" id="KW-0472">Membrane</keyword>
<dbReference type="RefSeq" id="WP_146790799.1">
    <property type="nucleotide sequence ID" value="NZ_VOLT01000012.1"/>
</dbReference>
<evidence type="ECO:0000313" key="3">
    <source>
        <dbReference type="Proteomes" id="UP000321822"/>
    </source>
</evidence>
<keyword evidence="1" id="KW-1133">Transmembrane helix</keyword>
<evidence type="ECO:0000313" key="2">
    <source>
        <dbReference type="EMBL" id="TWX64786.1"/>
    </source>
</evidence>
<organism evidence="2 3">
    <name type="scientific">Colwellia demingiae</name>
    <dbReference type="NCBI Taxonomy" id="89401"/>
    <lineage>
        <taxon>Bacteria</taxon>
        <taxon>Pseudomonadati</taxon>
        <taxon>Pseudomonadota</taxon>
        <taxon>Gammaproteobacteria</taxon>
        <taxon>Alteromonadales</taxon>
        <taxon>Colwelliaceae</taxon>
        <taxon>Colwellia</taxon>
    </lineage>
</organism>
<sequence length="58" mass="6302">MKNTFKSVAAAFFGVQNESNRKRDFSEGKLSHFIIAGIIAVLIFIACLIAVVSLVMPS</sequence>
<reference evidence="2 3" key="1">
    <citation type="submission" date="2019-07" db="EMBL/GenBank/DDBJ databases">
        <title>Genomes of sea-ice associated Colwellia species.</title>
        <authorList>
            <person name="Bowman J.P."/>
        </authorList>
    </citation>
    <scope>NUCLEOTIDE SEQUENCE [LARGE SCALE GENOMIC DNA]</scope>
    <source>
        <strain evidence="2 3">ACAM 459</strain>
    </source>
</reference>
<gene>
    <name evidence="2" type="ORF">ESZ36_19015</name>
</gene>
<proteinExistence type="predicted"/>
<protein>
    <submittedName>
        <fullName evidence="2">DUF2970 domain-containing protein</fullName>
    </submittedName>
</protein>
<feature type="transmembrane region" description="Helical" evidence="1">
    <location>
        <begin position="30"/>
        <end position="56"/>
    </location>
</feature>
<dbReference type="Proteomes" id="UP000321822">
    <property type="component" value="Unassembled WGS sequence"/>
</dbReference>
<dbReference type="AlphaFoldDB" id="A0A5C6Q787"/>
<keyword evidence="3" id="KW-1185">Reference proteome</keyword>
<name>A0A5C6Q787_9GAMM</name>